<dbReference type="InterPro" id="IPR013216">
    <property type="entry name" value="Methyltransf_11"/>
</dbReference>
<protein>
    <submittedName>
        <fullName evidence="5">SAM-dependent methyltransferase</fullName>
    </submittedName>
</protein>
<keyword evidence="3" id="KW-0949">S-adenosyl-L-methionine</keyword>
<accession>A0A410DT12</accession>
<evidence type="ECO:0000259" key="4">
    <source>
        <dbReference type="SMART" id="SM00650"/>
    </source>
</evidence>
<dbReference type="Pfam" id="PF08241">
    <property type="entry name" value="Methyltransf_11"/>
    <property type="match status" value="1"/>
</dbReference>
<organism evidence="5 6">
    <name type="scientific">Clostridium manihotivorum</name>
    <dbReference type="NCBI Taxonomy" id="2320868"/>
    <lineage>
        <taxon>Bacteria</taxon>
        <taxon>Bacillati</taxon>
        <taxon>Bacillota</taxon>
        <taxon>Clostridia</taxon>
        <taxon>Eubacteriales</taxon>
        <taxon>Clostridiaceae</taxon>
        <taxon>Clostridium</taxon>
    </lineage>
</organism>
<evidence type="ECO:0000256" key="3">
    <source>
        <dbReference type="ARBA" id="ARBA00022691"/>
    </source>
</evidence>
<dbReference type="EMBL" id="CP025746">
    <property type="protein sequence ID" value="QAA32254.1"/>
    <property type="molecule type" value="Genomic_DNA"/>
</dbReference>
<gene>
    <name evidence="5" type="ORF">C1I91_11725</name>
</gene>
<dbReference type="InterPro" id="IPR029063">
    <property type="entry name" value="SAM-dependent_MTases_sf"/>
</dbReference>
<dbReference type="SMART" id="SM00650">
    <property type="entry name" value="rADc"/>
    <property type="match status" value="1"/>
</dbReference>
<evidence type="ECO:0000256" key="1">
    <source>
        <dbReference type="ARBA" id="ARBA00022603"/>
    </source>
</evidence>
<evidence type="ECO:0000313" key="6">
    <source>
        <dbReference type="Proteomes" id="UP000286268"/>
    </source>
</evidence>
<dbReference type="OrthoDB" id="9797252at2"/>
<dbReference type="SUPFAM" id="SSF53335">
    <property type="entry name" value="S-adenosyl-L-methionine-dependent methyltransferases"/>
    <property type="match status" value="1"/>
</dbReference>
<dbReference type="PANTHER" id="PTHR43861">
    <property type="entry name" value="TRANS-ACONITATE 2-METHYLTRANSFERASE-RELATED"/>
    <property type="match status" value="1"/>
</dbReference>
<proteinExistence type="predicted"/>
<dbReference type="GO" id="GO:0000179">
    <property type="term" value="F:rRNA (adenine-N6,N6-)-dimethyltransferase activity"/>
    <property type="evidence" value="ECO:0007669"/>
    <property type="project" value="InterPro"/>
</dbReference>
<feature type="domain" description="Ribosomal RNA adenine methylase transferase N-terminal" evidence="4">
    <location>
        <begin position="25"/>
        <end position="155"/>
    </location>
</feature>
<evidence type="ECO:0000313" key="5">
    <source>
        <dbReference type="EMBL" id="QAA32254.1"/>
    </source>
</evidence>
<dbReference type="AlphaFoldDB" id="A0A410DT12"/>
<dbReference type="RefSeq" id="WP_128213043.1">
    <property type="nucleotide sequence ID" value="NZ_CP025746.1"/>
</dbReference>
<sequence length="250" mass="29361">MDFRKVFNNIPEEFDKWRTRYCDEVFADIIQHSKLGQGKATLEIGPGTGQATEPILKTGCNYLAIELGEKLAEYTKNKFSSYDNFHIVNADFETYDFGHDQFDLVYSAATIQWIPEEIAFPKVYHMLKSNGTFAMMFTKTDEKSANELLYMKMQEVYDKYFHPETDYTCYIEYNNTEKYGFTDVECRRYHKTRELNADEYVCWISTHATHITLKEPDRSNFYNGIRDVILSFGNKITLQDTIVLYLARKP</sequence>
<evidence type="ECO:0000256" key="2">
    <source>
        <dbReference type="ARBA" id="ARBA00022679"/>
    </source>
</evidence>
<dbReference type="Gene3D" id="3.40.50.150">
    <property type="entry name" value="Vaccinia Virus protein VP39"/>
    <property type="match status" value="1"/>
</dbReference>
<dbReference type="InterPro" id="IPR020598">
    <property type="entry name" value="rRNA_Ade_methylase_Trfase_N"/>
</dbReference>
<keyword evidence="6" id="KW-1185">Reference proteome</keyword>
<keyword evidence="2 5" id="KW-0808">Transferase</keyword>
<reference evidence="5 6" key="1">
    <citation type="submission" date="2018-01" db="EMBL/GenBank/DDBJ databases">
        <title>Genome Sequencing and Assembly of Anaerobacter polyendosporus strain CT4.</title>
        <authorList>
            <person name="Tachaapaikoon C."/>
            <person name="Sutheeworapong S."/>
            <person name="Jenjaroenpun P."/>
            <person name="Wongsurawat T."/>
            <person name="Nookeaw I."/>
            <person name="Cheawchanlertfa P."/>
            <person name="Kosugi A."/>
            <person name="Cheevadhanarak S."/>
            <person name="Ratanakhanokchai K."/>
        </authorList>
    </citation>
    <scope>NUCLEOTIDE SEQUENCE [LARGE SCALE GENOMIC DNA]</scope>
    <source>
        <strain evidence="5 6">CT4</strain>
    </source>
</reference>
<keyword evidence="1 5" id="KW-0489">Methyltransferase</keyword>
<dbReference type="PANTHER" id="PTHR43861:SF1">
    <property type="entry name" value="TRANS-ACONITATE 2-METHYLTRANSFERASE"/>
    <property type="match status" value="1"/>
</dbReference>
<name>A0A410DT12_9CLOT</name>
<dbReference type="KEGG" id="cmah:C1I91_11725"/>
<dbReference type="Proteomes" id="UP000286268">
    <property type="component" value="Chromosome"/>
</dbReference>
<dbReference type="CDD" id="cd02440">
    <property type="entry name" value="AdoMet_MTases"/>
    <property type="match status" value="1"/>
</dbReference>